<accession>A0A847TYH2</accession>
<evidence type="ECO:0000313" key="1">
    <source>
        <dbReference type="EMBL" id="NLV11042.1"/>
    </source>
</evidence>
<dbReference type="InterPro" id="IPR043811">
    <property type="entry name" value="DUF5793"/>
</dbReference>
<sequence>MRRDYFDIDVSGTEESSTDDPVIAIAFDGPDELLSDRLTSDGGTLDAGELDVTYRTRADGSEAAGVLSIANRHNGEYVLEANVAPSVVESVVAAASDGEDTRYRLRLTDGDGKSTVYTKEILLVYDESGSLSRGQSLIPGGVEL</sequence>
<dbReference type="Proteomes" id="UP000608662">
    <property type="component" value="Unassembled WGS sequence"/>
</dbReference>
<organism evidence="1 2">
    <name type="scientific">Halomicrobium mukohataei</name>
    <dbReference type="NCBI Taxonomy" id="57705"/>
    <lineage>
        <taxon>Archaea</taxon>
        <taxon>Methanobacteriati</taxon>
        <taxon>Methanobacteriota</taxon>
        <taxon>Stenosarchaea group</taxon>
        <taxon>Halobacteria</taxon>
        <taxon>Halobacteriales</taxon>
        <taxon>Haloarculaceae</taxon>
        <taxon>Halomicrobium</taxon>
    </lineage>
</organism>
<dbReference type="RefSeq" id="WP_170094677.1">
    <property type="nucleotide sequence ID" value="NZ_WOYG01000001.1"/>
</dbReference>
<gene>
    <name evidence="1" type="ORF">GOC74_14025</name>
</gene>
<proteinExistence type="predicted"/>
<protein>
    <submittedName>
        <fullName evidence="1">Uncharacterized protein</fullName>
    </submittedName>
</protein>
<dbReference type="EMBL" id="WOYG01000001">
    <property type="protein sequence ID" value="NLV11042.1"/>
    <property type="molecule type" value="Genomic_DNA"/>
</dbReference>
<dbReference type="OrthoDB" id="311801at2157"/>
<dbReference type="Pfam" id="PF19106">
    <property type="entry name" value="DUF5793"/>
    <property type="match status" value="1"/>
</dbReference>
<evidence type="ECO:0000313" key="2">
    <source>
        <dbReference type="Proteomes" id="UP000608662"/>
    </source>
</evidence>
<reference evidence="1" key="1">
    <citation type="submission" date="2019-12" db="EMBL/GenBank/DDBJ databases">
        <title>Whole-genome sequence of Halomicrobium mukohataei pws1.</title>
        <authorList>
            <person name="Verma D.K."/>
            <person name="Gopal K."/>
            <person name="Prasad E.S."/>
        </authorList>
    </citation>
    <scope>NUCLEOTIDE SEQUENCE</scope>
    <source>
        <strain evidence="1">Pws1</strain>
    </source>
</reference>
<comment type="caution">
    <text evidence="1">The sequence shown here is derived from an EMBL/GenBank/DDBJ whole genome shotgun (WGS) entry which is preliminary data.</text>
</comment>
<dbReference type="GeneID" id="94361107"/>
<dbReference type="AlphaFoldDB" id="A0A847TYH2"/>
<name>A0A847TYH2_9EURY</name>